<dbReference type="EMBL" id="JAIWYP010000007">
    <property type="protein sequence ID" value="KAH3797237.1"/>
    <property type="molecule type" value="Genomic_DNA"/>
</dbReference>
<reference evidence="2" key="2">
    <citation type="submission" date="2020-11" db="EMBL/GenBank/DDBJ databases">
        <authorList>
            <person name="McCartney M.A."/>
            <person name="Auch B."/>
            <person name="Kono T."/>
            <person name="Mallez S."/>
            <person name="Becker A."/>
            <person name="Gohl D.M."/>
            <person name="Silverstein K.A.T."/>
            <person name="Koren S."/>
            <person name="Bechman K.B."/>
            <person name="Herman A."/>
            <person name="Abrahante J.E."/>
            <person name="Garbe J."/>
        </authorList>
    </citation>
    <scope>NUCLEOTIDE SEQUENCE</scope>
    <source>
        <strain evidence="2">Duluth1</strain>
        <tissue evidence="2">Whole animal</tissue>
    </source>
</reference>
<evidence type="ECO:0000313" key="3">
    <source>
        <dbReference type="Proteomes" id="UP000828390"/>
    </source>
</evidence>
<dbReference type="AlphaFoldDB" id="A0A9D4FK01"/>
<name>A0A9D4FK01_DREPO</name>
<dbReference type="Proteomes" id="UP000828390">
    <property type="component" value="Unassembled WGS sequence"/>
</dbReference>
<sequence>MKHKVKIRILQDKRNVFSLTFEAEVDHPNRQWQTENERSVSPPEEKKHEQDLFAMEGDIMAMVFRGNVDMSTKEKLVFSFHGYRGVRRHFEIKVANPMSQRSMQTYHGALQLFVYAEKRYTAFDRSLTPSVKNGWTLRAEFPLLIPKYEKTTPVMVNRAAVSIRFQGASLFPSFKSI</sequence>
<protein>
    <submittedName>
        <fullName evidence="2">Uncharacterized protein</fullName>
    </submittedName>
</protein>
<evidence type="ECO:0000256" key="1">
    <source>
        <dbReference type="SAM" id="MobiDB-lite"/>
    </source>
</evidence>
<reference evidence="2" key="1">
    <citation type="journal article" date="2019" name="bioRxiv">
        <title>The Genome of the Zebra Mussel, Dreissena polymorpha: A Resource for Invasive Species Research.</title>
        <authorList>
            <person name="McCartney M.A."/>
            <person name="Auch B."/>
            <person name="Kono T."/>
            <person name="Mallez S."/>
            <person name="Zhang Y."/>
            <person name="Obille A."/>
            <person name="Becker A."/>
            <person name="Abrahante J.E."/>
            <person name="Garbe J."/>
            <person name="Badalamenti J.P."/>
            <person name="Herman A."/>
            <person name="Mangelson H."/>
            <person name="Liachko I."/>
            <person name="Sullivan S."/>
            <person name="Sone E.D."/>
            <person name="Koren S."/>
            <person name="Silverstein K.A.T."/>
            <person name="Beckman K.B."/>
            <person name="Gohl D.M."/>
        </authorList>
    </citation>
    <scope>NUCLEOTIDE SEQUENCE</scope>
    <source>
        <strain evidence="2">Duluth1</strain>
        <tissue evidence="2">Whole animal</tissue>
    </source>
</reference>
<keyword evidence="3" id="KW-1185">Reference proteome</keyword>
<gene>
    <name evidence="2" type="ORF">DPMN_150814</name>
</gene>
<feature type="region of interest" description="Disordered" evidence="1">
    <location>
        <begin position="28"/>
        <end position="47"/>
    </location>
</feature>
<organism evidence="2 3">
    <name type="scientific">Dreissena polymorpha</name>
    <name type="common">Zebra mussel</name>
    <name type="synonym">Mytilus polymorpha</name>
    <dbReference type="NCBI Taxonomy" id="45954"/>
    <lineage>
        <taxon>Eukaryota</taxon>
        <taxon>Metazoa</taxon>
        <taxon>Spiralia</taxon>
        <taxon>Lophotrochozoa</taxon>
        <taxon>Mollusca</taxon>
        <taxon>Bivalvia</taxon>
        <taxon>Autobranchia</taxon>
        <taxon>Heteroconchia</taxon>
        <taxon>Euheterodonta</taxon>
        <taxon>Imparidentia</taxon>
        <taxon>Neoheterodontei</taxon>
        <taxon>Myida</taxon>
        <taxon>Dreissenoidea</taxon>
        <taxon>Dreissenidae</taxon>
        <taxon>Dreissena</taxon>
    </lineage>
</organism>
<comment type="caution">
    <text evidence="2">The sequence shown here is derived from an EMBL/GenBank/DDBJ whole genome shotgun (WGS) entry which is preliminary data.</text>
</comment>
<evidence type="ECO:0000313" key="2">
    <source>
        <dbReference type="EMBL" id="KAH3797237.1"/>
    </source>
</evidence>
<accession>A0A9D4FK01</accession>
<proteinExistence type="predicted"/>